<comment type="similarity">
    <text evidence="3">Belongs to the CASC3 family.</text>
</comment>
<keyword evidence="6" id="KW-0507">mRNA processing</keyword>
<evidence type="ECO:0000256" key="5">
    <source>
        <dbReference type="ARBA" id="ARBA00022490"/>
    </source>
</evidence>
<feature type="compositionally biased region" description="Basic and acidic residues" evidence="13">
    <location>
        <begin position="125"/>
        <end position="135"/>
    </location>
</feature>
<dbReference type="PANTHER" id="PTHR46837:SF5">
    <property type="entry name" value="PROTEIN MLN51 HOMOLOG"/>
    <property type="match status" value="1"/>
</dbReference>
<evidence type="ECO:0000259" key="14">
    <source>
        <dbReference type="SMART" id="SM01044"/>
    </source>
</evidence>
<keyword evidence="12" id="KW-0539">Nucleus</keyword>
<keyword evidence="10" id="KW-0866">Nonsense-mediated mRNA decay</keyword>
<evidence type="ECO:0000256" key="10">
    <source>
        <dbReference type="ARBA" id="ARBA00023161"/>
    </source>
</evidence>
<reference evidence="15 16" key="1">
    <citation type="journal article" date="2023" name="Hortic Res">
        <title>The complete reference genome for grapevine (Vitis vinifera L.) genetics and breeding.</title>
        <authorList>
            <person name="Shi X."/>
            <person name="Cao S."/>
            <person name="Wang X."/>
            <person name="Huang S."/>
            <person name="Wang Y."/>
            <person name="Liu Z."/>
            <person name="Liu W."/>
            <person name="Leng X."/>
            <person name="Peng Y."/>
            <person name="Wang N."/>
            <person name="Wang Y."/>
            <person name="Ma Z."/>
            <person name="Xu X."/>
            <person name="Zhang F."/>
            <person name="Xue H."/>
            <person name="Zhong H."/>
            <person name="Wang Y."/>
            <person name="Zhang K."/>
            <person name="Velt A."/>
            <person name="Avia K."/>
            <person name="Holtgrawe D."/>
            <person name="Grimplet J."/>
            <person name="Matus J.T."/>
            <person name="Ware D."/>
            <person name="Wu X."/>
            <person name="Wang H."/>
            <person name="Liu C."/>
            <person name="Fang Y."/>
            <person name="Rustenholz C."/>
            <person name="Cheng Z."/>
            <person name="Xiao H."/>
            <person name="Zhou Y."/>
        </authorList>
    </citation>
    <scope>NUCLEOTIDE SEQUENCE [LARGE SCALE GENOMIC DNA]</scope>
    <source>
        <strain evidence="16">cv. Pinot noir / PN40024</strain>
        <tissue evidence="15">Leaf</tissue>
    </source>
</reference>
<feature type="compositionally biased region" description="Basic and acidic residues" evidence="13">
    <location>
        <begin position="37"/>
        <end position="50"/>
    </location>
</feature>
<evidence type="ECO:0000256" key="11">
    <source>
        <dbReference type="ARBA" id="ARBA00023187"/>
    </source>
</evidence>
<evidence type="ECO:0000256" key="2">
    <source>
        <dbReference type="ARBA" id="ARBA00004496"/>
    </source>
</evidence>
<evidence type="ECO:0000256" key="3">
    <source>
        <dbReference type="ARBA" id="ARBA00009548"/>
    </source>
</evidence>
<dbReference type="PANTHER" id="PTHR46837">
    <property type="entry name" value="PROTEIN MLN51 HOMOLOG"/>
    <property type="match status" value="1"/>
</dbReference>
<feature type="compositionally biased region" description="Basic residues" evidence="13">
    <location>
        <begin position="218"/>
        <end position="232"/>
    </location>
</feature>
<sequence>MEGEEDALNENDSDDSMLPMARRRREASDEDDDGSEFEDRARSRTVDRSARFGSGNESDGLSEAQLSDNDEESYTEEEEVDEVEVLVELPESDAERTGLHGEDKRNEEKMNLEPFLVPKFGSFYLHDDRSRDTGGRGRRRRVVSGSKLWETKDEQKWGHDKFEEMMQQERQHQESNVRRISSDRSQGNSKSQGHGSGNVKGTRYRPHENSDNQNKSSKVVRGRGPIRYKSLTRSKNIIPSTKSKQSGQSLETTSNTNSERVLLHTSDSQSVPLARMKCVAASSSSSAWLYPDGSTSHLSVAQKWDAKPGGTSGCQLMSVLLDENFAVSKPGVFQQRNTLAHPVDPNPFRFKSVHPVGGHCLTNLPSHSSVSLSTDTGGSPLSLDQGWHPSVQPRPLQGTVQPPLWGPVQKSSQHSEFGSQASSEVLAVNSSESGALVSLPGGKSKHALDGKGTVIVEGNKRGNLYRRGGQNFPATPGNFPVMQFGDQHHGGLGFPPVCTCLTCYSSLSEHGFGNSDIAW</sequence>
<comment type="subcellular location">
    <subcellularLocation>
        <location evidence="2">Cytoplasm</location>
    </subcellularLocation>
    <subcellularLocation>
        <location evidence="1">Nucleus</location>
    </subcellularLocation>
</comment>
<dbReference type="EMBL" id="CP126658">
    <property type="protein sequence ID" value="WJZ98001.1"/>
    <property type="molecule type" value="Genomic_DNA"/>
</dbReference>
<feature type="compositionally biased region" description="Acidic residues" evidence="13">
    <location>
        <begin position="68"/>
        <end position="85"/>
    </location>
</feature>
<protein>
    <recommendedName>
        <fullName evidence="14">Btz domain-containing protein</fullName>
    </recommendedName>
</protein>
<gene>
    <name evidence="15" type="ORF">VitviT2T_016560</name>
</gene>
<feature type="compositionally biased region" description="Polar residues" evidence="13">
    <location>
        <begin position="183"/>
        <end position="193"/>
    </location>
</feature>
<feature type="compositionally biased region" description="Basic and acidic residues" evidence="13">
    <location>
        <begin position="93"/>
        <end position="111"/>
    </location>
</feature>
<feature type="compositionally biased region" description="Polar residues" evidence="13">
    <location>
        <begin position="233"/>
        <end position="267"/>
    </location>
</feature>
<evidence type="ECO:0000256" key="9">
    <source>
        <dbReference type="ARBA" id="ARBA00022884"/>
    </source>
</evidence>
<dbReference type="InterPro" id="IPR018545">
    <property type="entry name" value="Btz_dom"/>
</dbReference>
<accession>A0ABY9CSC6</accession>
<feature type="compositionally biased region" description="Acidic residues" evidence="13">
    <location>
        <begin position="1"/>
        <end position="15"/>
    </location>
</feature>
<keyword evidence="16" id="KW-1185">Reference proteome</keyword>
<feature type="domain" description="Btz" evidence="14">
    <location>
        <begin position="67"/>
        <end position="189"/>
    </location>
</feature>
<evidence type="ECO:0000256" key="8">
    <source>
        <dbReference type="ARBA" id="ARBA00022845"/>
    </source>
</evidence>
<dbReference type="Pfam" id="PF09405">
    <property type="entry name" value="Btz"/>
    <property type="match status" value="1"/>
</dbReference>
<evidence type="ECO:0000256" key="6">
    <source>
        <dbReference type="ARBA" id="ARBA00022664"/>
    </source>
</evidence>
<feature type="region of interest" description="Disordered" evidence="13">
    <location>
        <begin position="125"/>
        <end position="267"/>
    </location>
</feature>
<feature type="compositionally biased region" description="Basic and acidic residues" evidence="13">
    <location>
        <begin position="149"/>
        <end position="182"/>
    </location>
</feature>
<evidence type="ECO:0000256" key="4">
    <source>
        <dbReference type="ARBA" id="ARBA00022448"/>
    </source>
</evidence>
<keyword evidence="8" id="KW-0810">Translation regulation</keyword>
<keyword evidence="5" id="KW-0963">Cytoplasm</keyword>
<evidence type="ECO:0000313" key="15">
    <source>
        <dbReference type="EMBL" id="WJZ98001.1"/>
    </source>
</evidence>
<evidence type="ECO:0000256" key="7">
    <source>
        <dbReference type="ARBA" id="ARBA00022816"/>
    </source>
</evidence>
<keyword evidence="11" id="KW-0508">mRNA splicing</keyword>
<evidence type="ECO:0000256" key="12">
    <source>
        <dbReference type="ARBA" id="ARBA00023242"/>
    </source>
</evidence>
<evidence type="ECO:0000256" key="13">
    <source>
        <dbReference type="SAM" id="MobiDB-lite"/>
    </source>
</evidence>
<keyword evidence="7" id="KW-0509">mRNA transport</keyword>
<dbReference type="InterPro" id="IPR044796">
    <property type="entry name" value="MLN51_plant"/>
</dbReference>
<evidence type="ECO:0000313" key="16">
    <source>
        <dbReference type="Proteomes" id="UP001227230"/>
    </source>
</evidence>
<feature type="region of interest" description="Disordered" evidence="13">
    <location>
        <begin position="1"/>
        <end position="113"/>
    </location>
</feature>
<dbReference type="Proteomes" id="UP001227230">
    <property type="component" value="Chromosome 11"/>
</dbReference>
<proteinExistence type="inferred from homology"/>
<keyword evidence="4" id="KW-0813">Transport</keyword>
<evidence type="ECO:0000256" key="1">
    <source>
        <dbReference type="ARBA" id="ARBA00004123"/>
    </source>
</evidence>
<name>A0ABY9CSC6_VITVI</name>
<keyword evidence="9" id="KW-0694">RNA-binding</keyword>
<organism evidence="15 16">
    <name type="scientific">Vitis vinifera</name>
    <name type="common">Grape</name>
    <dbReference type="NCBI Taxonomy" id="29760"/>
    <lineage>
        <taxon>Eukaryota</taxon>
        <taxon>Viridiplantae</taxon>
        <taxon>Streptophyta</taxon>
        <taxon>Embryophyta</taxon>
        <taxon>Tracheophyta</taxon>
        <taxon>Spermatophyta</taxon>
        <taxon>Magnoliopsida</taxon>
        <taxon>eudicotyledons</taxon>
        <taxon>Gunneridae</taxon>
        <taxon>Pentapetalae</taxon>
        <taxon>rosids</taxon>
        <taxon>Vitales</taxon>
        <taxon>Vitaceae</taxon>
        <taxon>Viteae</taxon>
        <taxon>Vitis</taxon>
    </lineage>
</organism>
<dbReference type="SMART" id="SM01044">
    <property type="entry name" value="Btz"/>
    <property type="match status" value="1"/>
</dbReference>